<dbReference type="AlphaFoldDB" id="A0A485LIJ2"/>
<dbReference type="Pfam" id="PF03738">
    <property type="entry name" value="GSP_synth"/>
    <property type="match status" value="1"/>
</dbReference>
<keyword evidence="4" id="KW-0547">Nucleotide-binding</keyword>
<evidence type="ECO:0000313" key="8">
    <source>
        <dbReference type="EMBL" id="KAF0686384.1"/>
    </source>
</evidence>
<keyword evidence="2" id="KW-0436">Ligase</keyword>
<sequence>MLASRFCRSRFLQAAAPLMPWRHTCVRRFSFHCCMEDPVHCVKAPFGTLLGVTDGDVHVYSSDYSSLDPAVRANRAYFQGLVGGITTGYKWQCVELGRRYLLVNHGVVFDNIAMAYDIFRLKTVTRVADGALLPLQAHVNGTSTTRPTKGSLLIWNPVGEFTQTGHVAVVVAVTDTHVDIAEQNVHDAVWPPARRYSRRLPARVDAATGAFTLTCTYDDASILGWMTVDLSSEYNFEDMPRFDPASDLVRDTHGRVFVTPDGDAALDAATTQLYHMVLDATDYVLQHTDAFQATAFADVPAALWPHIRASWYAQKPDDLVGRVAFDVAGRGLVWRGFAANGLSAYVAARGNVAPSELVHAWRAKAVTGPLHLLADSPTYDVARATAEAAGLTCHALASLDTLQEAEGGGFLDEAGRPVQTIWHSAPWPDLLRRHGDGVLPALVHPSIRFIEPLWTMLADAPGLTDVLRQLYPHHPLLRPPTDDNDDASLSSSRLPDRLETFALKGRYAGAVIVDTHNPTTTARHPLVPLADSQLPSIK</sequence>
<dbReference type="InterPro" id="IPR007921">
    <property type="entry name" value="CHAP_dom"/>
</dbReference>
<dbReference type="OrthoDB" id="78054at2759"/>
<keyword evidence="3" id="KW-0479">Metal-binding</keyword>
<keyword evidence="5" id="KW-0067">ATP-binding</keyword>
<protein>
    <submittedName>
        <fullName evidence="9">Aste57867_21828 protein</fullName>
    </submittedName>
</protein>
<comment type="similarity">
    <text evidence="1">In the C-terminal section; belongs to the glutathionylspermidine synthase preATP-grasp family.</text>
</comment>
<dbReference type="PANTHER" id="PTHR30094">
    <property type="entry name" value="BIFUNCTIONAL GLUTATHIONYLSPERMIDINE SYNTHETASE/AMIDASE-RELATED"/>
    <property type="match status" value="1"/>
</dbReference>
<dbReference type="InterPro" id="IPR016185">
    <property type="entry name" value="PreATP-grasp_dom_sf"/>
</dbReference>
<organism evidence="9 10">
    <name type="scientific">Aphanomyces stellatus</name>
    <dbReference type="NCBI Taxonomy" id="120398"/>
    <lineage>
        <taxon>Eukaryota</taxon>
        <taxon>Sar</taxon>
        <taxon>Stramenopiles</taxon>
        <taxon>Oomycota</taxon>
        <taxon>Saprolegniomycetes</taxon>
        <taxon>Saprolegniales</taxon>
        <taxon>Verrucalvaceae</taxon>
        <taxon>Aphanomyces</taxon>
    </lineage>
</organism>
<accession>A0A485LIJ2</accession>
<evidence type="ECO:0000313" key="10">
    <source>
        <dbReference type="Proteomes" id="UP000332933"/>
    </source>
</evidence>
<dbReference type="InterPro" id="IPR038765">
    <property type="entry name" value="Papain-like_cys_pep_sf"/>
</dbReference>
<gene>
    <name evidence="9" type="primary">Aste57867_21828</name>
    <name evidence="8" type="ORF">As57867_021759</name>
    <name evidence="9" type="ORF">ASTE57867_21828</name>
</gene>
<dbReference type="SUPFAM" id="SSF52440">
    <property type="entry name" value="PreATP-grasp domain"/>
    <property type="match status" value="1"/>
</dbReference>
<keyword evidence="10" id="KW-1185">Reference proteome</keyword>
<dbReference type="GO" id="GO:0005524">
    <property type="term" value="F:ATP binding"/>
    <property type="evidence" value="ECO:0007669"/>
    <property type="project" value="UniProtKB-KW"/>
</dbReference>
<dbReference type="SUPFAM" id="SSF54001">
    <property type="entry name" value="Cysteine proteinases"/>
    <property type="match status" value="1"/>
</dbReference>
<keyword evidence="6" id="KW-0460">Magnesium</keyword>
<dbReference type="GO" id="GO:0016874">
    <property type="term" value="F:ligase activity"/>
    <property type="evidence" value="ECO:0007669"/>
    <property type="project" value="UniProtKB-KW"/>
</dbReference>
<evidence type="ECO:0000256" key="5">
    <source>
        <dbReference type="ARBA" id="ARBA00022840"/>
    </source>
</evidence>
<dbReference type="EMBL" id="CAADRA010007033">
    <property type="protein sequence ID" value="VFT98497.1"/>
    <property type="molecule type" value="Genomic_DNA"/>
</dbReference>
<feature type="domain" description="Peptidase C51" evidence="7">
    <location>
        <begin position="68"/>
        <end position="213"/>
    </location>
</feature>
<dbReference type="EMBL" id="VJMH01007007">
    <property type="protein sequence ID" value="KAF0686384.1"/>
    <property type="molecule type" value="Genomic_DNA"/>
</dbReference>
<evidence type="ECO:0000313" key="9">
    <source>
        <dbReference type="EMBL" id="VFT98497.1"/>
    </source>
</evidence>
<reference evidence="9 10" key="1">
    <citation type="submission" date="2019-03" db="EMBL/GenBank/DDBJ databases">
        <authorList>
            <person name="Gaulin E."/>
            <person name="Dumas B."/>
        </authorList>
    </citation>
    <scope>NUCLEOTIDE SEQUENCE [LARGE SCALE GENOMIC DNA]</scope>
    <source>
        <strain evidence="9">CBS 568.67</strain>
    </source>
</reference>
<dbReference type="GO" id="GO:0046872">
    <property type="term" value="F:metal ion binding"/>
    <property type="evidence" value="ECO:0007669"/>
    <property type="project" value="UniProtKB-KW"/>
</dbReference>
<dbReference type="PANTHER" id="PTHR30094:SF0">
    <property type="entry name" value="BIFUNCTIONAL GLUTATHIONYLSPERMIDINE SYNTHETASE_AMIDASE-RELATED"/>
    <property type="match status" value="1"/>
</dbReference>
<evidence type="ECO:0000256" key="4">
    <source>
        <dbReference type="ARBA" id="ARBA00022741"/>
    </source>
</evidence>
<dbReference type="Pfam" id="PF05257">
    <property type="entry name" value="CHAP"/>
    <property type="match status" value="1"/>
</dbReference>
<dbReference type="Gene3D" id="3.90.1720.10">
    <property type="entry name" value="endopeptidase domain like (from Nostoc punctiforme)"/>
    <property type="match status" value="1"/>
</dbReference>
<name>A0A485LIJ2_9STRA</name>
<dbReference type="Proteomes" id="UP000332933">
    <property type="component" value="Unassembled WGS sequence"/>
</dbReference>
<proteinExistence type="inferred from homology"/>
<evidence type="ECO:0000259" key="7">
    <source>
        <dbReference type="PROSITE" id="PS50911"/>
    </source>
</evidence>
<dbReference type="PROSITE" id="PS50911">
    <property type="entry name" value="CHAP"/>
    <property type="match status" value="1"/>
</dbReference>
<evidence type="ECO:0000256" key="6">
    <source>
        <dbReference type="ARBA" id="ARBA00022842"/>
    </source>
</evidence>
<reference evidence="8" key="2">
    <citation type="submission" date="2019-06" db="EMBL/GenBank/DDBJ databases">
        <title>Genomics analysis of Aphanomyces spp. identifies a new class of oomycete effector associated with host adaptation.</title>
        <authorList>
            <person name="Gaulin E."/>
        </authorList>
    </citation>
    <scope>NUCLEOTIDE SEQUENCE</scope>
    <source>
        <strain evidence="8">CBS 578.67</strain>
    </source>
</reference>
<evidence type="ECO:0000256" key="2">
    <source>
        <dbReference type="ARBA" id="ARBA00022598"/>
    </source>
</evidence>
<dbReference type="InterPro" id="IPR051705">
    <property type="entry name" value="Gsp_Synthetase/Amidase"/>
</dbReference>
<evidence type="ECO:0000256" key="1">
    <source>
        <dbReference type="ARBA" id="ARBA00008227"/>
    </source>
</evidence>
<evidence type="ECO:0000256" key="3">
    <source>
        <dbReference type="ARBA" id="ARBA00022723"/>
    </source>
</evidence>
<dbReference type="InterPro" id="IPR005494">
    <property type="entry name" value="GSPS_pre-ATP-grasp-like_dom"/>
</dbReference>